<dbReference type="AlphaFoldDB" id="A0A4R0R6U3"/>
<dbReference type="OrthoDB" id="2754278at2759"/>
<proteinExistence type="predicted"/>
<sequence>MPTTQKHFTFYSHIAGPNGCPAFGQASSGGYLTDVSGAPSKQQAEVKRILGVLESVLEQKEWLVGGKLTVADISFVPWDNALSTILGPSFDFEKEFPAVYRWHNKIRQLPGVQFGIKEQARLLGK</sequence>
<keyword evidence="3" id="KW-1185">Reference proteome</keyword>
<dbReference type="Gene3D" id="1.20.1050.10">
    <property type="match status" value="1"/>
</dbReference>
<dbReference type="PANTHER" id="PTHR44051">
    <property type="entry name" value="GLUTATHIONE S-TRANSFERASE-RELATED"/>
    <property type="match status" value="1"/>
</dbReference>
<evidence type="ECO:0000313" key="3">
    <source>
        <dbReference type="Proteomes" id="UP000292702"/>
    </source>
</evidence>
<keyword evidence="2" id="KW-0808">Transferase</keyword>
<protein>
    <submittedName>
        <fullName evidence="2">Glutathione S-transferase 2</fullName>
    </submittedName>
</protein>
<evidence type="ECO:0000259" key="1">
    <source>
        <dbReference type="PROSITE" id="PS50405"/>
    </source>
</evidence>
<comment type="caution">
    <text evidence="2">The sequence shown here is derived from an EMBL/GenBank/DDBJ whole genome shotgun (WGS) entry which is preliminary data.</text>
</comment>
<accession>A0A4R0R6U3</accession>
<dbReference type="STRING" id="92696.A0A4R0R6U3"/>
<feature type="domain" description="GST C-terminal" evidence="1">
    <location>
        <begin position="1"/>
        <end position="125"/>
    </location>
</feature>
<dbReference type="Proteomes" id="UP000292702">
    <property type="component" value="Unassembled WGS sequence"/>
</dbReference>
<dbReference type="SUPFAM" id="SSF47616">
    <property type="entry name" value="GST C-terminal domain-like"/>
    <property type="match status" value="1"/>
</dbReference>
<dbReference type="InterPro" id="IPR036282">
    <property type="entry name" value="Glutathione-S-Trfase_C_sf"/>
</dbReference>
<evidence type="ECO:0000313" key="2">
    <source>
        <dbReference type="EMBL" id="TCD62166.1"/>
    </source>
</evidence>
<name>A0A4R0R6U3_9APHY</name>
<reference evidence="2 3" key="1">
    <citation type="submission" date="2018-11" db="EMBL/GenBank/DDBJ databases">
        <title>Genome assembly of Steccherinum ochraceum LE-BIN_3174, the white-rot fungus of the Steccherinaceae family (The Residual Polyporoid clade, Polyporales, Basidiomycota).</title>
        <authorList>
            <person name="Fedorova T.V."/>
            <person name="Glazunova O.A."/>
            <person name="Landesman E.O."/>
            <person name="Moiseenko K.V."/>
            <person name="Psurtseva N.V."/>
            <person name="Savinova O.S."/>
            <person name="Shakhova N.V."/>
            <person name="Tyazhelova T.V."/>
            <person name="Vasina D.V."/>
        </authorList>
    </citation>
    <scope>NUCLEOTIDE SEQUENCE [LARGE SCALE GENOMIC DNA]</scope>
    <source>
        <strain evidence="2 3">LE-BIN_3174</strain>
    </source>
</reference>
<dbReference type="PANTHER" id="PTHR44051:SF3">
    <property type="entry name" value="TRANSCRIPTIONAL REGULATOR URE2"/>
    <property type="match status" value="1"/>
</dbReference>
<dbReference type="InterPro" id="IPR004046">
    <property type="entry name" value="GST_C"/>
</dbReference>
<dbReference type="EMBL" id="RWJN01000396">
    <property type="protein sequence ID" value="TCD62166.1"/>
    <property type="molecule type" value="Genomic_DNA"/>
</dbReference>
<organism evidence="2 3">
    <name type="scientific">Steccherinum ochraceum</name>
    <dbReference type="NCBI Taxonomy" id="92696"/>
    <lineage>
        <taxon>Eukaryota</taxon>
        <taxon>Fungi</taxon>
        <taxon>Dikarya</taxon>
        <taxon>Basidiomycota</taxon>
        <taxon>Agaricomycotina</taxon>
        <taxon>Agaricomycetes</taxon>
        <taxon>Polyporales</taxon>
        <taxon>Steccherinaceae</taxon>
        <taxon>Steccherinum</taxon>
    </lineage>
</organism>
<gene>
    <name evidence="2" type="primary">GST2_19</name>
    <name evidence="2" type="ORF">EIP91_007272</name>
</gene>
<dbReference type="GO" id="GO:0016740">
    <property type="term" value="F:transferase activity"/>
    <property type="evidence" value="ECO:0007669"/>
    <property type="project" value="UniProtKB-KW"/>
</dbReference>
<dbReference type="Pfam" id="PF00043">
    <property type="entry name" value="GST_C"/>
    <property type="match status" value="1"/>
</dbReference>
<dbReference type="InterPro" id="IPR010987">
    <property type="entry name" value="Glutathione-S-Trfase_C-like"/>
</dbReference>
<dbReference type="PROSITE" id="PS50405">
    <property type="entry name" value="GST_CTER"/>
    <property type="match status" value="1"/>
</dbReference>